<comment type="subcellular location">
    <subcellularLocation>
        <location evidence="1">Cell outer membrane</location>
    </subcellularLocation>
</comment>
<name>A0A399SZ84_9BACT</name>
<evidence type="ECO:0000256" key="4">
    <source>
        <dbReference type="ARBA" id="ARBA00023136"/>
    </source>
</evidence>
<organism evidence="8 9">
    <name type="scientific">Maribellus luteus</name>
    <dbReference type="NCBI Taxonomy" id="2305463"/>
    <lineage>
        <taxon>Bacteria</taxon>
        <taxon>Pseudomonadati</taxon>
        <taxon>Bacteroidota</taxon>
        <taxon>Bacteroidia</taxon>
        <taxon>Marinilabiliales</taxon>
        <taxon>Prolixibacteraceae</taxon>
        <taxon>Maribellus</taxon>
    </lineage>
</organism>
<feature type="domain" description="RagB/SusD" evidence="6">
    <location>
        <begin position="398"/>
        <end position="542"/>
    </location>
</feature>
<evidence type="ECO:0000256" key="3">
    <source>
        <dbReference type="ARBA" id="ARBA00022729"/>
    </source>
</evidence>
<comment type="similarity">
    <text evidence="2">Belongs to the SusD family.</text>
</comment>
<keyword evidence="4" id="KW-0472">Membrane</keyword>
<dbReference type="Gene3D" id="1.25.40.390">
    <property type="match status" value="1"/>
</dbReference>
<dbReference type="InterPro" id="IPR012944">
    <property type="entry name" value="SusD_RagB_dom"/>
</dbReference>
<comment type="caution">
    <text evidence="8">The sequence shown here is derived from an EMBL/GenBank/DDBJ whole genome shotgun (WGS) entry which is preliminary data.</text>
</comment>
<gene>
    <name evidence="8" type="ORF">D1614_12960</name>
</gene>
<dbReference type="InterPro" id="IPR011990">
    <property type="entry name" value="TPR-like_helical_dom_sf"/>
</dbReference>
<evidence type="ECO:0000259" key="7">
    <source>
        <dbReference type="Pfam" id="PF14322"/>
    </source>
</evidence>
<dbReference type="InterPro" id="IPR033985">
    <property type="entry name" value="SusD-like_N"/>
</dbReference>
<keyword evidence="3" id="KW-0732">Signal</keyword>
<dbReference type="AlphaFoldDB" id="A0A399SZ84"/>
<evidence type="ECO:0000313" key="8">
    <source>
        <dbReference type="EMBL" id="RIJ48019.1"/>
    </source>
</evidence>
<evidence type="ECO:0000256" key="5">
    <source>
        <dbReference type="ARBA" id="ARBA00023237"/>
    </source>
</evidence>
<keyword evidence="9" id="KW-1185">Reference proteome</keyword>
<evidence type="ECO:0000313" key="9">
    <source>
        <dbReference type="Proteomes" id="UP000265926"/>
    </source>
</evidence>
<dbReference type="EMBL" id="QWGR01000006">
    <property type="protein sequence ID" value="RIJ48019.1"/>
    <property type="molecule type" value="Genomic_DNA"/>
</dbReference>
<dbReference type="Proteomes" id="UP000265926">
    <property type="component" value="Unassembled WGS sequence"/>
</dbReference>
<feature type="domain" description="SusD-like N-terminal" evidence="7">
    <location>
        <begin position="74"/>
        <end position="229"/>
    </location>
</feature>
<dbReference type="PROSITE" id="PS51257">
    <property type="entry name" value="PROKAR_LIPOPROTEIN"/>
    <property type="match status" value="1"/>
</dbReference>
<dbReference type="GO" id="GO:0009279">
    <property type="term" value="C:cell outer membrane"/>
    <property type="evidence" value="ECO:0007669"/>
    <property type="project" value="UniProtKB-SubCell"/>
</dbReference>
<evidence type="ECO:0000256" key="1">
    <source>
        <dbReference type="ARBA" id="ARBA00004442"/>
    </source>
</evidence>
<evidence type="ECO:0000259" key="6">
    <source>
        <dbReference type="Pfam" id="PF07980"/>
    </source>
</evidence>
<dbReference type="Pfam" id="PF14322">
    <property type="entry name" value="SusD-like_3"/>
    <property type="match status" value="1"/>
</dbReference>
<dbReference type="SUPFAM" id="SSF48452">
    <property type="entry name" value="TPR-like"/>
    <property type="match status" value="1"/>
</dbReference>
<sequence length="543" mass="62497">MKKLEDMKFIYKSIYLIALTLLLFAGSCTDLEVPVESELTAVNFPNTEEDFIAIAGPAYRFLHYKFYTINQILVQELTGDMAILTANGGNWYDDGRYQNYHLHTPTPDQRFLRESWAAWYNGVSKINSILPLFEGKEESEVRDLAIAELRAFRAYLYFILQDNWGGVPIVTDFGPEVELKGRDSRKDVCKFIEDELLEVLPNLSGETGVATYARMTQWAAYALLAKLYMNWEVYTGEAGRWNDAVTACDKIIAEAQTNGTIALDPDYLAMFYPDNGPQIKDFLFAIPCDGVHMQEHIPARYWLHRGLRYKYELPFNPSGSVKALPEYYDKFVVWNDNDVRKGIWLTGKQYMFDGSPIIIETTNSGLDDRYNGPNPNAPVDYHLEFTREIEFRNLVTFDTGNDELGKAVGYRCNKFYPDKNSITRNQNNDLPIFRYADILLLKAEAILRGANATMGHTPVSLANMVRTRAKAMPYTTLDLDELLDERARELAYEGWRRNDLIRFGKFEEPWGVKTSTDVRKRIFPIPQEQIDRNPLLEQNPSYE</sequence>
<keyword evidence="5" id="KW-0998">Cell outer membrane</keyword>
<dbReference type="Pfam" id="PF07980">
    <property type="entry name" value="SusD_RagB"/>
    <property type="match status" value="1"/>
</dbReference>
<reference evidence="8 9" key="1">
    <citation type="submission" date="2018-08" db="EMBL/GenBank/DDBJ databases">
        <title>Pallidiluteibacterium maritimus gen. nov., sp. nov., isolated from coastal sediment.</title>
        <authorList>
            <person name="Zhou L.Y."/>
        </authorList>
    </citation>
    <scope>NUCLEOTIDE SEQUENCE [LARGE SCALE GENOMIC DNA]</scope>
    <source>
        <strain evidence="8 9">XSD2</strain>
    </source>
</reference>
<dbReference type="OrthoDB" id="5694214at2"/>
<protein>
    <submittedName>
        <fullName evidence="8">RagB/SusD family nutrient uptake outer membrane protein</fullName>
    </submittedName>
</protein>
<evidence type="ECO:0000256" key="2">
    <source>
        <dbReference type="ARBA" id="ARBA00006275"/>
    </source>
</evidence>
<accession>A0A399SZ84</accession>
<proteinExistence type="inferred from homology"/>